<dbReference type="InterPro" id="IPR025971">
    <property type="entry name" value="LppP/LprE"/>
</dbReference>
<keyword evidence="6" id="KW-1133">Transmembrane helix</keyword>
<evidence type="ECO:0000256" key="1">
    <source>
        <dbReference type="ARBA" id="ARBA00022475"/>
    </source>
</evidence>
<dbReference type="Pfam" id="PF14041">
    <property type="entry name" value="Lipoprotein_21"/>
    <property type="match status" value="1"/>
</dbReference>
<keyword evidence="8" id="KW-1185">Reference proteome</keyword>
<dbReference type="EMBL" id="BAAAUW010000015">
    <property type="protein sequence ID" value="GAA3264601.1"/>
    <property type="molecule type" value="Genomic_DNA"/>
</dbReference>
<evidence type="ECO:0000313" key="8">
    <source>
        <dbReference type="Proteomes" id="UP001500728"/>
    </source>
</evidence>
<reference evidence="8" key="1">
    <citation type="journal article" date="2019" name="Int. J. Syst. Evol. Microbiol.">
        <title>The Global Catalogue of Microorganisms (GCM) 10K type strain sequencing project: providing services to taxonomists for standard genome sequencing and annotation.</title>
        <authorList>
            <consortium name="The Broad Institute Genomics Platform"/>
            <consortium name="The Broad Institute Genome Sequencing Center for Infectious Disease"/>
            <person name="Wu L."/>
            <person name="Ma J."/>
        </authorList>
    </citation>
    <scope>NUCLEOTIDE SEQUENCE [LARGE SCALE GENOMIC DNA]</scope>
    <source>
        <strain evidence="8">JCM 9381</strain>
    </source>
</reference>
<name>A0ABP6QXL9_9ACTN</name>
<evidence type="ECO:0000256" key="2">
    <source>
        <dbReference type="ARBA" id="ARBA00022729"/>
    </source>
</evidence>
<keyword evidence="4" id="KW-0564">Palmitate</keyword>
<evidence type="ECO:0000256" key="4">
    <source>
        <dbReference type="ARBA" id="ARBA00023139"/>
    </source>
</evidence>
<keyword evidence="2" id="KW-0732">Signal</keyword>
<evidence type="ECO:0000256" key="3">
    <source>
        <dbReference type="ARBA" id="ARBA00023136"/>
    </source>
</evidence>
<proteinExistence type="predicted"/>
<accession>A0ABP6QXL9</accession>
<keyword evidence="3 6" id="KW-0472">Membrane</keyword>
<organism evidence="7 8">
    <name type="scientific">Streptomyces labedae</name>
    <dbReference type="NCBI Taxonomy" id="285569"/>
    <lineage>
        <taxon>Bacteria</taxon>
        <taxon>Bacillati</taxon>
        <taxon>Actinomycetota</taxon>
        <taxon>Actinomycetes</taxon>
        <taxon>Kitasatosporales</taxon>
        <taxon>Streptomycetaceae</taxon>
        <taxon>Streptomyces</taxon>
    </lineage>
</organism>
<keyword evidence="5" id="KW-0449">Lipoprotein</keyword>
<feature type="transmembrane region" description="Helical" evidence="6">
    <location>
        <begin position="14"/>
        <end position="35"/>
    </location>
</feature>
<keyword evidence="6" id="KW-0812">Transmembrane</keyword>
<gene>
    <name evidence="7" type="ORF">GCM10010469_34410</name>
</gene>
<evidence type="ECO:0000313" key="7">
    <source>
        <dbReference type="EMBL" id="GAA3264601.1"/>
    </source>
</evidence>
<protein>
    <submittedName>
        <fullName evidence="7">Uncharacterized protein</fullName>
    </submittedName>
</protein>
<comment type="caution">
    <text evidence="7">The sequence shown here is derived from an EMBL/GenBank/DDBJ whole genome shotgun (WGS) entry which is preliminary data.</text>
</comment>
<keyword evidence="1" id="KW-1003">Cell membrane</keyword>
<sequence length="763" mass="81442">MESWGSVWRSHRRAFAIGAIACALAAALLVAGLMWPKWRNGDGGLDVRVSTLPGWDTGDVTVRGPGGLSEHLTRSKVLTGLRPGTYKIAAGAVRGSKQDLYPPNLHQTVTVHEGRTAKASVDYVNVIPHTTKILDARDVRTVGGVEEGVLTFARSSSQTPSLRAGDVIVAGRGPHTPDGLLRKVTAVRRGADGQVRVSTEKATLHDAVPRGRIEVHQAALLPPDQPQEDSPTAGAEPATYQHLTGARGLRPMTAKAAASEEPGTTEIGGDGSFFFVHKAPAFTKEVGDGEASTQCAWTTTSPILAQAMFRAQEPKLDFVAAWNGTWLSATRWTVTAAQSSGLEAGTKAAEAKCEWKWTHPKEAIKVGVVDAQIGPIPLIFTVESQMVGSFGLGGKLSLNLTQKAQFTAGLSYHGGKAEGIHSFRNTFSLAEPPTFELEAALKAGVRLSFKLYGVAGPYLDITPGAKAVEKDQLAAHGTAKLELRAGLYTAAGMDLEELGFKNNAVEISDLYHQDKVLKTFTWQESAADKAAKEKETTCPAESTMSTAVASVDAGGDSQDRVVTARKCWKEWAVADWVPTFQSERVSTVVFKRSGDQLTPALTMRSTSEPAGDSKRSSQCAQMKAMNTPAGLMDFVCPSATGAAARAPLHPTSASLFEKWGYEPVSEVKGLKGPLRAVQVCGNCGGDGSAQDILLFYGNRYVGMVPNGPTYSFPHIEAQDGNTVTASVHFAKPDDPVCCPTGETRTYHYEWRNNQLQWTTATGP</sequence>
<evidence type="ECO:0000256" key="6">
    <source>
        <dbReference type="SAM" id="Phobius"/>
    </source>
</evidence>
<dbReference type="Proteomes" id="UP001500728">
    <property type="component" value="Unassembled WGS sequence"/>
</dbReference>
<evidence type="ECO:0000256" key="5">
    <source>
        <dbReference type="ARBA" id="ARBA00023288"/>
    </source>
</evidence>